<keyword evidence="2 8" id="KW-0808">Transferase</keyword>
<dbReference type="Proteomes" id="UP000295357">
    <property type="component" value="Unassembled WGS sequence"/>
</dbReference>
<keyword evidence="1 8" id="KW-0963">Cytoplasm</keyword>
<keyword evidence="11" id="KW-1185">Reference proteome</keyword>
<gene>
    <name evidence="8" type="primary">mobA</name>
    <name evidence="10" type="ORF">DFR39_106156</name>
</gene>
<evidence type="ECO:0000256" key="7">
    <source>
        <dbReference type="ARBA" id="ARBA00023150"/>
    </source>
</evidence>
<dbReference type="Gene3D" id="3.90.550.10">
    <property type="entry name" value="Spore Coat Polysaccharide Biosynthesis Protein SpsA, Chain A"/>
    <property type="match status" value="1"/>
</dbReference>
<dbReference type="PANTHER" id="PTHR19136">
    <property type="entry name" value="MOLYBDENUM COFACTOR GUANYLYLTRANSFERASE"/>
    <property type="match status" value="1"/>
</dbReference>
<evidence type="ECO:0000256" key="2">
    <source>
        <dbReference type="ARBA" id="ARBA00022679"/>
    </source>
</evidence>
<dbReference type="Pfam" id="PF12804">
    <property type="entry name" value="NTP_transf_3"/>
    <property type="match status" value="1"/>
</dbReference>
<evidence type="ECO:0000313" key="10">
    <source>
        <dbReference type="EMBL" id="TDP07892.1"/>
    </source>
</evidence>
<reference evidence="10 11" key="1">
    <citation type="submission" date="2019-03" db="EMBL/GenBank/DDBJ databases">
        <title>Genomic Encyclopedia of Type Strains, Phase IV (KMG-IV): sequencing the most valuable type-strain genomes for metagenomic binning, comparative biology and taxonomic classification.</title>
        <authorList>
            <person name="Goeker M."/>
        </authorList>
    </citation>
    <scope>NUCLEOTIDE SEQUENCE [LARGE SCALE GENOMIC DNA]</scope>
    <source>
        <strain evidence="10 11">DSM 25082</strain>
    </source>
</reference>
<feature type="binding site" evidence="8">
    <location>
        <position position="79"/>
    </location>
    <ligand>
        <name>GTP</name>
        <dbReference type="ChEBI" id="CHEBI:37565"/>
    </ligand>
</feature>
<evidence type="ECO:0000259" key="9">
    <source>
        <dbReference type="Pfam" id="PF12804"/>
    </source>
</evidence>
<dbReference type="AlphaFoldDB" id="A0A4R6MZQ1"/>
<comment type="caution">
    <text evidence="10">The sequence shown here is derived from an EMBL/GenBank/DDBJ whole genome shotgun (WGS) entry which is preliminary data.</text>
</comment>
<keyword evidence="7 8" id="KW-0501">Molybdenum cofactor biosynthesis</keyword>
<evidence type="ECO:0000313" key="11">
    <source>
        <dbReference type="Proteomes" id="UP000295357"/>
    </source>
</evidence>
<keyword evidence="6 8" id="KW-0342">GTP-binding</keyword>
<feature type="binding site" evidence="8">
    <location>
        <position position="114"/>
    </location>
    <ligand>
        <name>GTP</name>
        <dbReference type="ChEBI" id="CHEBI:37565"/>
    </ligand>
</feature>
<feature type="binding site" evidence="8">
    <location>
        <position position="114"/>
    </location>
    <ligand>
        <name>Mg(2+)</name>
        <dbReference type="ChEBI" id="CHEBI:18420"/>
    </ligand>
</feature>
<dbReference type="EC" id="2.7.7.77" evidence="8"/>
<evidence type="ECO:0000256" key="8">
    <source>
        <dbReference type="HAMAP-Rule" id="MF_00316"/>
    </source>
</evidence>
<comment type="function">
    <text evidence="8">Transfers a GMP moiety from GTP to Mo-molybdopterin (Mo-MPT) cofactor (Moco or molybdenum cofactor) to form Mo-molybdopterin guanine dinucleotide (Mo-MGD) cofactor.</text>
</comment>
<accession>A0A4R6MZQ1</accession>
<dbReference type="OrthoDB" id="9788394at2"/>
<comment type="similarity">
    <text evidence="8">Belongs to the MobA family.</text>
</comment>
<dbReference type="GO" id="GO:0061603">
    <property type="term" value="F:molybdenum cofactor guanylyltransferase activity"/>
    <property type="evidence" value="ECO:0007669"/>
    <property type="project" value="UniProtKB-EC"/>
</dbReference>
<feature type="binding site" evidence="8">
    <location>
        <begin position="14"/>
        <end position="16"/>
    </location>
    <ligand>
        <name>GTP</name>
        <dbReference type="ChEBI" id="CHEBI:37565"/>
    </ligand>
</feature>
<comment type="subunit">
    <text evidence="8">Monomer.</text>
</comment>
<dbReference type="PANTHER" id="PTHR19136:SF81">
    <property type="entry name" value="MOLYBDENUM COFACTOR GUANYLYLTRANSFERASE"/>
    <property type="match status" value="1"/>
</dbReference>
<dbReference type="HAMAP" id="MF_00316">
    <property type="entry name" value="MobA"/>
    <property type="match status" value="1"/>
</dbReference>
<evidence type="ECO:0000256" key="4">
    <source>
        <dbReference type="ARBA" id="ARBA00022741"/>
    </source>
</evidence>
<dbReference type="CDD" id="cd02503">
    <property type="entry name" value="MobA"/>
    <property type="match status" value="1"/>
</dbReference>
<dbReference type="GO" id="GO:1902758">
    <property type="term" value="P:bis(molybdopterin guanine dinucleotide)molybdenum biosynthetic process"/>
    <property type="evidence" value="ECO:0007669"/>
    <property type="project" value="TreeGrafter"/>
</dbReference>
<evidence type="ECO:0000256" key="5">
    <source>
        <dbReference type="ARBA" id="ARBA00022842"/>
    </source>
</evidence>
<keyword evidence="4 8" id="KW-0547">Nucleotide-binding</keyword>
<sequence length="224" mass="23976">MAVLERQDLSGLLLAGGEGRRMGGQDKGLLPLHGEPLAAHVLRRLAPQVGRLLVSANRHQPQYLALARALDPQAQVLSDERSLCGGEAFAGPLAGMLAGLLACQTEWLLCTPCDLPALPQDLAARLWAGSQATAGGARPLAFPRDREGRLHPACCLLRRDLAPSLSDYLARGGRRVREWMHSQGAIEVAFEHPQDLRAFANLNHPADLAALQAQPALHAAPPEC</sequence>
<proteinExistence type="inferred from homology"/>
<dbReference type="InterPro" id="IPR013482">
    <property type="entry name" value="Molybde_CF_guanTrfase"/>
</dbReference>
<comment type="catalytic activity">
    <reaction evidence="8">
        <text>Mo-molybdopterin + GTP + H(+) = Mo-molybdopterin guanine dinucleotide + diphosphate</text>
        <dbReference type="Rhea" id="RHEA:34243"/>
        <dbReference type="ChEBI" id="CHEBI:15378"/>
        <dbReference type="ChEBI" id="CHEBI:33019"/>
        <dbReference type="ChEBI" id="CHEBI:37565"/>
        <dbReference type="ChEBI" id="CHEBI:71302"/>
        <dbReference type="ChEBI" id="CHEBI:71310"/>
        <dbReference type="EC" id="2.7.7.77"/>
    </reaction>
</comment>
<feature type="binding site" evidence="8">
    <location>
        <position position="27"/>
    </location>
    <ligand>
        <name>GTP</name>
        <dbReference type="ChEBI" id="CHEBI:37565"/>
    </ligand>
</feature>
<dbReference type="InterPro" id="IPR029044">
    <property type="entry name" value="Nucleotide-diphossugar_trans"/>
</dbReference>
<evidence type="ECO:0000256" key="6">
    <source>
        <dbReference type="ARBA" id="ARBA00023134"/>
    </source>
</evidence>
<dbReference type="GO" id="GO:0046872">
    <property type="term" value="F:metal ion binding"/>
    <property type="evidence" value="ECO:0007669"/>
    <property type="project" value="UniProtKB-KW"/>
</dbReference>
<comment type="domain">
    <text evidence="8">The N-terminal domain determines nucleotide recognition and specific binding, while the C-terminal domain determines the specific binding to the target protein.</text>
</comment>
<keyword evidence="5 8" id="KW-0460">Magnesium</keyword>
<comment type="subcellular location">
    <subcellularLocation>
        <location evidence="8">Cytoplasm</location>
    </subcellularLocation>
</comment>
<name>A0A4R6MZQ1_9BURK</name>
<keyword evidence="3 8" id="KW-0479">Metal-binding</keyword>
<dbReference type="EMBL" id="SNXE01000006">
    <property type="protein sequence ID" value="TDP07892.1"/>
    <property type="molecule type" value="Genomic_DNA"/>
</dbReference>
<dbReference type="GO" id="GO:0005525">
    <property type="term" value="F:GTP binding"/>
    <property type="evidence" value="ECO:0007669"/>
    <property type="project" value="UniProtKB-UniRule"/>
</dbReference>
<protein>
    <recommendedName>
        <fullName evidence="8">Molybdenum cofactor guanylyltransferase</fullName>
        <shortName evidence="8">MoCo guanylyltransferase</shortName>
        <ecNumber evidence="8">2.7.7.77</ecNumber>
    </recommendedName>
    <alternativeName>
        <fullName evidence="8">GTP:molybdopterin guanylyltransferase</fullName>
    </alternativeName>
    <alternativeName>
        <fullName evidence="8">Mo-MPT guanylyltransferase</fullName>
    </alternativeName>
    <alternativeName>
        <fullName evidence="8">Molybdopterin guanylyltransferase</fullName>
    </alternativeName>
    <alternativeName>
        <fullName evidence="8">Molybdopterin-guanine dinucleotide synthase</fullName>
        <shortName evidence="8">MGD synthase</shortName>
    </alternativeName>
</protein>
<evidence type="ECO:0000256" key="3">
    <source>
        <dbReference type="ARBA" id="ARBA00022723"/>
    </source>
</evidence>
<dbReference type="SUPFAM" id="SSF53448">
    <property type="entry name" value="Nucleotide-diphospho-sugar transferases"/>
    <property type="match status" value="1"/>
</dbReference>
<feature type="domain" description="MobA-like NTP transferase" evidence="9">
    <location>
        <begin position="11"/>
        <end position="179"/>
    </location>
</feature>
<organism evidence="10 11">
    <name type="scientific">Roseateles asaccharophilus</name>
    <dbReference type="NCBI Taxonomy" id="582607"/>
    <lineage>
        <taxon>Bacteria</taxon>
        <taxon>Pseudomonadati</taxon>
        <taxon>Pseudomonadota</taxon>
        <taxon>Betaproteobacteria</taxon>
        <taxon>Burkholderiales</taxon>
        <taxon>Sphaerotilaceae</taxon>
        <taxon>Roseateles</taxon>
    </lineage>
</organism>
<dbReference type="NCBIfam" id="TIGR02665">
    <property type="entry name" value="molyb_mobA"/>
    <property type="match status" value="1"/>
</dbReference>
<comment type="caution">
    <text evidence="8">Lacks conserved residue(s) required for the propagation of feature annotation.</text>
</comment>
<keyword evidence="10" id="KW-0548">Nucleotidyltransferase</keyword>
<dbReference type="GO" id="GO:0005737">
    <property type="term" value="C:cytoplasm"/>
    <property type="evidence" value="ECO:0007669"/>
    <property type="project" value="UniProtKB-SubCell"/>
</dbReference>
<dbReference type="InterPro" id="IPR025877">
    <property type="entry name" value="MobA-like_NTP_Trfase"/>
</dbReference>
<comment type="cofactor">
    <cofactor evidence="8">
        <name>Mg(2+)</name>
        <dbReference type="ChEBI" id="CHEBI:18420"/>
    </cofactor>
</comment>
<dbReference type="RefSeq" id="WP_133604174.1">
    <property type="nucleotide sequence ID" value="NZ_JAUFPJ010000007.1"/>
</dbReference>
<evidence type="ECO:0000256" key="1">
    <source>
        <dbReference type="ARBA" id="ARBA00022490"/>
    </source>
</evidence>